<evidence type="ECO:0000256" key="1">
    <source>
        <dbReference type="ARBA" id="ARBA00001974"/>
    </source>
</evidence>
<dbReference type="Pfam" id="PF01494">
    <property type="entry name" value="FAD_binding_3"/>
    <property type="match status" value="1"/>
</dbReference>
<keyword evidence="5" id="KW-0503">Monooxygenase</keyword>
<dbReference type="Gene3D" id="3.50.50.60">
    <property type="entry name" value="FAD/NAD(P)-binding domain"/>
    <property type="match status" value="1"/>
</dbReference>
<keyword evidence="2" id="KW-0285">Flavoprotein</keyword>
<gene>
    <name evidence="7" type="ORF">E1292_22470</name>
</gene>
<dbReference type="PANTHER" id="PTHR13789">
    <property type="entry name" value="MONOOXYGENASE"/>
    <property type="match status" value="1"/>
</dbReference>
<keyword evidence="8" id="KW-1185">Reference proteome</keyword>
<accession>A0A4R4VKL9</accession>
<evidence type="ECO:0000256" key="3">
    <source>
        <dbReference type="ARBA" id="ARBA00022827"/>
    </source>
</evidence>
<dbReference type="PRINTS" id="PR00420">
    <property type="entry name" value="RNGMNOXGNASE"/>
</dbReference>
<evidence type="ECO:0000256" key="4">
    <source>
        <dbReference type="ARBA" id="ARBA00023002"/>
    </source>
</evidence>
<reference evidence="7 8" key="1">
    <citation type="submission" date="2019-03" db="EMBL/GenBank/DDBJ databases">
        <title>Draft genome sequences of novel Actinobacteria.</title>
        <authorList>
            <person name="Sahin N."/>
            <person name="Ay H."/>
            <person name="Saygin H."/>
        </authorList>
    </citation>
    <scope>NUCLEOTIDE SEQUENCE [LARGE SCALE GENOMIC DNA]</scope>
    <source>
        <strain evidence="7 8">KC310</strain>
    </source>
</reference>
<dbReference type="AlphaFoldDB" id="A0A4R4VKL9"/>
<evidence type="ECO:0000259" key="6">
    <source>
        <dbReference type="Pfam" id="PF01494"/>
    </source>
</evidence>
<dbReference type="GO" id="GO:0004497">
    <property type="term" value="F:monooxygenase activity"/>
    <property type="evidence" value="ECO:0007669"/>
    <property type="project" value="UniProtKB-KW"/>
</dbReference>
<comment type="cofactor">
    <cofactor evidence="1">
        <name>FAD</name>
        <dbReference type="ChEBI" id="CHEBI:57692"/>
    </cofactor>
</comment>
<evidence type="ECO:0000313" key="8">
    <source>
        <dbReference type="Proteomes" id="UP000295258"/>
    </source>
</evidence>
<dbReference type="PANTHER" id="PTHR13789:SF318">
    <property type="entry name" value="GERANYLGERANYL DIPHOSPHATE REDUCTASE"/>
    <property type="match status" value="1"/>
</dbReference>
<proteinExistence type="predicted"/>
<dbReference type="EMBL" id="SMKO01000060">
    <property type="protein sequence ID" value="TDD02854.1"/>
    <property type="molecule type" value="Genomic_DNA"/>
</dbReference>
<protein>
    <submittedName>
        <fullName evidence="7">FAD-dependent oxidoreductase</fullName>
    </submittedName>
</protein>
<evidence type="ECO:0000256" key="5">
    <source>
        <dbReference type="ARBA" id="ARBA00023033"/>
    </source>
</evidence>
<dbReference type="InterPro" id="IPR050493">
    <property type="entry name" value="FAD-dep_Monooxygenase_BioMet"/>
</dbReference>
<evidence type="ECO:0000313" key="7">
    <source>
        <dbReference type="EMBL" id="TDD02854.1"/>
    </source>
</evidence>
<dbReference type="GO" id="GO:0071949">
    <property type="term" value="F:FAD binding"/>
    <property type="evidence" value="ECO:0007669"/>
    <property type="project" value="InterPro"/>
</dbReference>
<dbReference type="Proteomes" id="UP000295258">
    <property type="component" value="Unassembled WGS sequence"/>
</dbReference>
<organism evidence="7 8">
    <name type="scientific">Nonomuraea deserti</name>
    <dbReference type="NCBI Taxonomy" id="1848322"/>
    <lineage>
        <taxon>Bacteria</taxon>
        <taxon>Bacillati</taxon>
        <taxon>Actinomycetota</taxon>
        <taxon>Actinomycetes</taxon>
        <taxon>Streptosporangiales</taxon>
        <taxon>Streptosporangiaceae</taxon>
        <taxon>Nonomuraea</taxon>
    </lineage>
</organism>
<dbReference type="SUPFAM" id="SSF54373">
    <property type="entry name" value="FAD-linked reductases, C-terminal domain"/>
    <property type="match status" value="1"/>
</dbReference>
<dbReference type="SUPFAM" id="SSF51905">
    <property type="entry name" value="FAD/NAD(P)-binding domain"/>
    <property type="match status" value="1"/>
</dbReference>
<comment type="caution">
    <text evidence="7">The sequence shown here is derived from an EMBL/GenBank/DDBJ whole genome shotgun (WGS) entry which is preliminary data.</text>
</comment>
<name>A0A4R4VKL9_9ACTN</name>
<evidence type="ECO:0000256" key="2">
    <source>
        <dbReference type="ARBA" id="ARBA00022630"/>
    </source>
</evidence>
<feature type="domain" description="FAD-binding" evidence="6">
    <location>
        <begin position="8"/>
        <end position="348"/>
    </location>
</feature>
<keyword evidence="3" id="KW-0274">FAD</keyword>
<keyword evidence="4" id="KW-0560">Oxidoreductase</keyword>
<dbReference type="InterPro" id="IPR036188">
    <property type="entry name" value="FAD/NAD-bd_sf"/>
</dbReference>
<dbReference type="InterPro" id="IPR002938">
    <property type="entry name" value="FAD-bd"/>
</dbReference>
<sequence length="394" mass="43698">MVTMNAPTDVVVAGGGIGGLANAFALASAGFTVQVLERAPEFAEVGAGLQMAPNATRVLAEWGLLDEVLAAGVRPRRLLFKDALDGSELTHLALDEDFTGRYHAPYVVIHRSDLLEILARACERAGVEMVPGCEVHDVVDGPDAAVVRSSLGRHRARLVLVADGLHSRLRARFSDDEPVCSGYVAYRGAVPVERLGRALDPETSSDVVVHVGPGCHLVQYPLRRGEIYNTVAVFRSPAHERGEEDWGGPEELDAAFAWCSPDVREGLTSLWRDRRWPMYDRLPIDNWTDGRVVLTGDAAHPMLQYLAQGACQAIEDAYHLTAELTAAGWSRWAEALKRYEAERTARTAWIQETARTWGDIWHVDGVGRLLRNELFRRRDPRDYTYIDEFYAVRS</sequence>